<dbReference type="EMBL" id="CASHTH010002004">
    <property type="protein sequence ID" value="CAI8023333.1"/>
    <property type="molecule type" value="Genomic_DNA"/>
</dbReference>
<evidence type="ECO:0000313" key="3">
    <source>
        <dbReference type="Proteomes" id="UP001174909"/>
    </source>
</evidence>
<proteinExistence type="predicted"/>
<dbReference type="Proteomes" id="UP001174909">
    <property type="component" value="Unassembled WGS sequence"/>
</dbReference>
<dbReference type="InterPro" id="IPR035931">
    <property type="entry name" value="YlxR-like_sf"/>
</dbReference>
<comment type="caution">
    <text evidence="2">The sequence shown here is derived from an EMBL/GenBank/DDBJ whole genome shotgun (WGS) entry which is preliminary data.</text>
</comment>
<dbReference type="PANTHER" id="PTHR34215:SF1">
    <property type="entry name" value="YLXR DOMAIN-CONTAINING PROTEIN"/>
    <property type="match status" value="1"/>
</dbReference>
<accession>A0AA35WJ41</accession>
<feature type="domain" description="YlxR" evidence="1">
    <location>
        <begin position="8"/>
        <end position="78"/>
    </location>
</feature>
<dbReference type="Pfam" id="PF04296">
    <property type="entry name" value="YlxR"/>
    <property type="match status" value="1"/>
</dbReference>
<organism evidence="2 3">
    <name type="scientific">Geodia barretti</name>
    <name type="common">Barrett's horny sponge</name>
    <dbReference type="NCBI Taxonomy" id="519541"/>
    <lineage>
        <taxon>Eukaryota</taxon>
        <taxon>Metazoa</taxon>
        <taxon>Porifera</taxon>
        <taxon>Demospongiae</taxon>
        <taxon>Heteroscleromorpha</taxon>
        <taxon>Tetractinellida</taxon>
        <taxon>Astrophorina</taxon>
        <taxon>Geodiidae</taxon>
        <taxon>Geodia</taxon>
    </lineage>
</organism>
<dbReference type="CDD" id="cd00279">
    <property type="entry name" value="YlxR"/>
    <property type="match status" value="1"/>
</dbReference>
<dbReference type="SUPFAM" id="SSF64376">
    <property type="entry name" value="YlxR-like"/>
    <property type="match status" value="1"/>
</dbReference>
<reference evidence="2" key="1">
    <citation type="submission" date="2023-03" db="EMBL/GenBank/DDBJ databases">
        <authorList>
            <person name="Steffen K."/>
            <person name="Cardenas P."/>
        </authorList>
    </citation>
    <scope>NUCLEOTIDE SEQUENCE</scope>
</reference>
<dbReference type="InterPro" id="IPR037465">
    <property type="entry name" value="YlxR"/>
</dbReference>
<dbReference type="AlphaFoldDB" id="A0AA35WJ41"/>
<gene>
    <name evidence="2" type="ORF">GBAR_LOCUS13638</name>
</gene>
<feature type="non-terminal residue" evidence="2">
    <location>
        <position position="1"/>
    </location>
</feature>
<evidence type="ECO:0000313" key="2">
    <source>
        <dbReference type="EMBL" id="CAI8023333.1"/>
    </source>
</evidence>
<dbReference type="InterPro" id="IPR007393">
    <property type="entry name" value="YlxR_dom"/>
</dbReference>
<dbReference type="Gene3D" id="3.30.1230.10">
    <property type="entry name" value="YlxR-like"/>
    <property type="match status" value="1"/>
</dbReference>
<evidence type="ECO:0000259" key="1">
    <source>
        <dbReference type="Pfam" id="PF04296"/>
    </source>
</evidence>
<protein>
    <submittedName>
        <fullName evidence="2">Uncharacterized protein YlxR</fullName>
    </submittedName>
</protein>
<keyword evidence="3" id="KW-1185">Reference proteome</keyword>
<dbReference type="PANTHER" id="PTHR34215">
    <property type="entry name" value="BLL0784 PROTEIN"/>
    <property type="match status" value="1"/>
</dbReference>
<dbReference type="NCBIfam" id="NF047356">
    <property type="entry name" value="RNA_bind_RnpM"/>
    <property type="match status" value="1"/>
</dbReference>
<sequence>KPRHIPERSCIACGRKGPKGDLVRVVRAPDGSTSVDVVGRANGRGAYLCRQPECWDKGLVKRALEKSLRSAISSQDLDSMRNFYLETIASAAASNGMASAGDVVPNINQ</sequence>
<name>A0AA35WJ41_GEOBA</name>